<organism evidence="8 9">
    <name type="scientific">Candidatus Faeciplasma gallinarum</name>
    <dbReference type="NCBI Taxonomy" id="2840799"/>
    <lineage>
        <taxon>Bacteria</taxon>
        <taxon>Bacillati</taxon>
        <taxon>Bacillota</taxon>
        <taxon>Clostridia</taxon>
        <taxon>Eubacteriales</taxon>
        <taxon>Oscillospiraceae</taxon>
        <taxon>Oscillospiraceae incertae sedis</taxon>
        <taxon>Candidatus Faeciplasma</taxon>
    </lineage>
</organism>
<evidence type="ECO:0000256" key="5">
    <source>
        <dbReference type="ARBA" id="ARBA00035648"/>
    </source>
</evidence>
<dbReference type="NCBIfam" id="TIGR00255">
    <property type="entry name" value="YicC/YloC family endoribonuclease"/>
    <property type="match status" value="1"/>
</dbReference>
<comment type="cofactor">
    <cofactor evidence="1">
        <name>a divalent metal cation</name>
        <dbReference type="ChEBI" id="CHEBI:60240"/>
    </cofactor>
</comment>
<keyword evidence="4" id="KW-0378">Hydrolase</keyword>
<feature type="domain" description="Endoribonuclease YicC-like C-terminal" evidence="7">
    <location>
        <begin position="176"/>
        <end position="295"/>
    </location>
</feature>
<feature type="domain" description="Endoribonuclease YicC-like N-terminal" evidence="6">
    <location>
        <begin position="3"/>
        <end position="159"/>
    </location>
</feature>
<keyword evidence="3" id="KW-0255">Endonuclease</keyword>
<gene>
    <name evidence="8" type="ORF">IAD01_04590</name>
</gene>
<dbReference type="GO" id="GO:0004521">
    <property type="term" value="F:RNA endonuclease activity"/>
    <property type="evidence" value="ECO:0007669"/>
    <property type="project" value="InterPro"/>
</dbReference>
<dbReference type="InterPro" id="IPR005229">
    <property type="entry name" value="YicC/YloC-like"/>
</dbReference>
<comment type="caution">
    <text evidence="8">The sequence shown here is derived from an EMBL/GenBank/DDBJ whole genome shotgun (WGS) entry which is preliminary data.</text>
</comment>
<dbReference type="AlphaFoldDB" id="A0A9D1ENW7"/>
<dbReference type="Pfam" id="PF03755">
    <property type="entry name" value="YicC-like_N"/>
    <property type="match status" value="1"/>
</dbReference>
<accession>A0A9D1ENW7</accession>
<sequence>MPRSMTGYGRAKKSFEMREITVEIRSVNHKFFEFSSRIPRQYSCIEDKLKPLFSQYISRGKVEVYINIGAAENSRFSDVKVELNVPLAQSYIDALRTANKTLDLDDDFTLSQVFRIPDVFSVTKSEIDENELWNEVSETAKEALDGFLAMRKAEGERLKLDLLTKIDHIDETVAKIEERSPAVTKEYFDRLYKKLSELLEDKNIDESRILTEAAIFADRTAVDEETVRLKSHTASFRELLELDEPIGKKLDFLVQEMNREINTTGSKCSDLTITKMVVDLKSTVEKIREQIQNIE</sequence>
<dbReference type="PANTHER" id="PTHR30636">
    <property type="entry name" value="UPF0701 PROTEIN YICC"/>
    <property type="match status" value="1"/>
</dbReference>
<name>A0A9D1ENW7_9FIRM</name>
<evidence type="ECO:0000259" key="6">
    <source>
        <dbReference type="Pfam" id="PF03755"/>
    </source>
</evidence>
<evidence type="ECO:0000256" key="4">
    <source>
        <dbReference type="ARBA" id="ARBA00022801"/>
    </source>
</evidence>
<proteinExistence type="inferred from homology"/>
<keyword evidence="2" id="KW-0540">Nuclease</keyword>
<evidence type="ECO:0000256" key="1">
    <source>
        <dbReference type="ARBA" id="ARBA00001968"/>
    </source>
</evidence>
<dbReference type="GO" id="GO:0016787">
    <property type="term" value="F:hydrolase activity"/>
    <property type="evidence" value="ECO:0007669"/>
    <property type="project" value="UniProtKB-KW"/>
</dbReference>
<reference evidence="8" key="2">
    <citation type="journal article" date="2021" name="PeerJ">
        <title>Extensive microbial diversity within the chicken gut microbiome revealed by metagenomics and culture.</title>
        <authorList>
            <person name="Gilroy R."/>
            <person name="Ravi A."/>
            <person name="Getino M."/>
            <person name="Pursley I."/>
            <person name="Horton D.L."/>
            <person name="Alikhan N.F."/>
            <person name="Baker D."/>
            <person name="Gharbi K."/>
            <person name="Hall N."/>
            <person name="Watson M."/>
            <person name="Adriaenssens E.M."/>
            <person name="Foster-Nyarko E."/>
            <person name="Jarju S."/>
            <person name="Secka A."/>
            <person name="Antonio M."/>
            <person name="Oren A."/>
            <person name="Chaudhuri R.R."/>
            <person name="La Ragione R."/>
            <person name="Hildebrand F."/>
            <person name="Pallen M.J."/>
        </authorList>
    </citation>
    <scope>NUCLEOTIDE SEQUENCE</scope>
    <source>
        <strain evidence="8">CHK157-1446</strain>
    </source>
</reference>
<dbReference type="PANTHER" id="PTHR30636:SF3">
    <property type="entry name" value="UPF0701 PROTEIN YICC"/>
    <property type="match status" value="1"/>
</dbReference>
<dbReference type="InterPro" id="IPR013551">
    <property type="entry name" value="YicC-like_C"/>
</dbReference>
<protein>
    <submittedName>
        <fullName evidence="8">YicC family protein</fullName>
    </submittedName>
</protein>
<comment type="similarity">
    <text evidence="5">Belongs to the YicC/YloC family.</text>
</comment>
<evidence type="ECO:0000256" key="2">
    <source>
        <dbReference type="ARBA" id="ARBA00022722"/>
    </source>
</evidence>
<evidence type="ECO:0000313" key="8">
    <source>
        <dbReference type="EMBL" id="HIS24664.1"/>
    </source>
</evidence>
<dbReference type="Proteomes" id="UP000823982">
    <property type="component" value="Unassembled WGS sequence"/>
</dbReference>
<reference evidence="8" key="1">
    <citation type="submission" date="2020-10" db="EMBL/GenBank/DDBJ databases">
        <authorList>
            <person name="Gilroy R."/>
        </authorList>
    </citation>
    <scope>NUCLEOTIDE SEQUENCE</scope>
    <source>
        <strain evidence="8">CHK157-1446</strain>
    </source>
</reference>
<dbReference type="InterPro" id="IPR013527">
    <property type="entry name" value="YicC-like_N"/>
</dbReference>
<dbReference type="EMBL" id="DVIR01000040">
    <property type="protein sequence ID" value="HIS24664.1"/>
    <property type="molecule type" value="Genomic_DNA"/>
</dbReference>
<evidence type="ECO:0000259" key="7">
    <source>
        <dbReference type="Pfam" id="PF08340"/>
    </source>
</evidence>
<dbReference type="Pfam" id="PF08340">
    <property type="entry name" value="YicC-like_C"/>
    <property type="match status" value="1"/>
</dbReference>
<evidence type="ECO:0000313" key="9">
    <source>
        <dbReference type="Proteomes" id="UP000823982"/>
    </source>
</evidence>
<evidence type="ECO:0000256" key="3">
    <source>
        <dbReference type="ARBA" id="ARBA00022759"/>
    </source>
</evidence>